<dbReference type="InterPro" id="IPR011051">
    <property type="entry name" value="RmlC_Cupin_sf"/>
</dbReference>
<dbReference type="Gene3D" id="2.60.120.10">
    <property type="entry name" value="Jelly Rolls"/>
    <property type="match status" value="1"/>
</dbReference>
<keyword evidence="2" id="KW-1185">Reference proteome</keyword>
<dbReference type="Proteomes" id="UP000001745">
    <property type="component" value="Unassembled WGS sequence"/>
</dbReference>
<organism evidence="1 2">
    <name type="scientific">Talaromyces stipitatus (strain ATCC 10500 / CBS 375.48 / QM 6759 / NRRL 1006)</name>
    <name type="common">Penicillium stipitatum</name>
    <dbReference type="NCBI Taxonomy" id="441959"/>
    <lineage>
        <taxon>Eukaryota</taxon>
        <taxon>Fungi</taxon>
        <taxon>Dikarya</taxon>
        <taxon>Ascomycota</taxon>
        <taxon>Pezizomycotina</taxon>
        <taxon>Eurotiomycetes</taxon>
        <taxon>Eurotiomycetidae</taxon>
        <taxon>Eurotiales</taxon>
        <taxon>Trichocomaceae</taxon>
        <taxon>Talaromyces</taxon>
        <taxon>Talaromyces sect. Talaromyces</taxon>
    </lineage>
</organism>
<dbReference type="PhylomeDB" id="B8MSS1"/>
<evidence type="ECO:0008006" key="3">
    <source>
        <dbReference type="Google" id="ProtNLM"/>
    </source>
</evidence>
<dbReference type="InParanoid" id="B8MSS1"/>
<sequence>MPRYARPIKAGDMIWAPAGTAHWDGADDGSIMTCFVIGLEASTHRFIPQVPLQVRLGMA</sequence>
<proteinExistence type="predicted"/>
<evidence type="ECO:0000313" key="2">
    <source>
        <dbReference type="Proteomes" id="UP000001745"/>
    </source>
</evidence>
<dbReference type="HOGENOM" id="CLU_2962482_0_0_1"/>
<gene>
    <name evidence="1" type="ORF">TSTA_006290</name>
</gene>
<dbReference type="InterPro" id="IPR014710">
    <property type="entry name" value="RmlC-like_jellyroll"/>
</dbReference>
<protein>
    <recommendedName>
        <fullName evidence="3">Cupin type-1 domain-containing protein</fullName>
    </recommendedName>
</protein>
<name>B8MSS1_TALSN</name>
<dbReference type="VEuPathDB" id="FungiDB:TSTA_006290"/>
<dbReference type="RefSeq" id="XP_002488257.1">
    <property type="nucleotide sequence ID" value="XM_002488212.1"/>
</dbReference>
<dbReference type="OrthoDB" id="2096797at2759"/>
<dbReference type="STRING" id="441959.B8MSS1"/>
<accession>B8MSS1</accession>
<evidence type="ECO:0000313" key="1">
    <source>
        <dbReference type="EMBL" id="EED12603.1"/>
    </source>
</evidence>
<dbReference type="EMBL" id="EQ962660">
    <property type="protein sequence ID" value="EED12603.1"/>
    <property type="molecule type" value="Genomic_DNA"/>
</dbReference>
<dbReference type="AlphaFoldDB" id="B8MSS1"/>
<dbReference type="SUPFAM" id="SSF51182">
    <property type="entry name" value="RmlC-like cupins"/>
    <property type="match status" value="1"/>
</dbReference>
<reference evidence="2" key="1">
    <citation type="journal article" date="2015" name="Genome Announc.">
        <title>Genome sequence of the AIDS-associated pathogen Penicillium marneffei (ATCC18224) and its near taxonomic relative Talaromyces stipitatus (ATCC10500).</title>
        <authorList>
            <person name="Nierman W.C."/>
            <person name="Fedorova-Abrams N.D."/>
            <person name="Andrianopoulos A."/>
        </authorList>
    </citation>
    <scope>NUCLEOTIDE SEQUENCE [LARGE SCALE GENOMIC DNA]</scope>
    <source>
        <strain evidence="2">ATCC 10500 / CBS 375.48 / QM 6759 / NRRL 1006</strain>
    </source>
</reference>
<dbReference type="GeneID" id="8105314"/>